<reference evidence="1" key="1">
    <citation type="submission" date="2014-12" db="EMBL/GenBank/DDBJ databases">
        <title>Insight into the proteome of Arion vulgaris.</title>
        <authorList>
            <person name="Aradska J."/>
            <person name="Bulat T."/>
            <person name="Smidak R."/>
            <person name="Sarate P."/>
            <person name="Gangsoo J."/>
            <person name="Sialana F."/>
            <person name="Bilban M."/>
            <person name="Lubec G."/>
        </authorList>
    </citation>
    <scope>NUCLEOTIDE SEQUENCE</scope>
    <source>
        <tissue evidence="1">Skin</tissue>
    </source>
</reference>
<gene>
    <name evidence="1" type="primary">ORF129796</name>
</gene>
<organism evidence="1">
    <name type="scientific">Arion vulgaris</name>
    <dbReference type="NCBI Taxonomy" id="1028688"/>
    <lineage>
        <taxon>Eukaryota</taxon>
        <taxon>Metazoa</taxon>
        <taxon>Spiralia</taxon>
        <taxon>Lophotrochozoa</taxon>
        <taxon>Mollusca</taxon>
        <taxon>Gastropoda</taxon>
        <taxon>Heterobranchia</taxon>
        <taxon>Euthyneura</taxon>
        <taxon>Panpulmonata</taxon>
        <taxon>Eupulmonata</taxon>
        <taxon>Stylommatophora</taxon>
        <taxon>Helicina</taxon>
        <taxon>Arionoidea</taxon>
        <taxon>Arionidae</taxon>
        <taxon>Arion</taxon>
    </lineage>
</organism>
<proteinExistence type="predicted"/>
<protein>
    <submittedName>
        <fullName evidence="1">Uncharacterized protein</fullName>
    </submittedName>
</protein>
<dbReference type="AlphaFoldDB" id="A0A0B7AQ62"/>
<accession>A0A0B7AQ62</accession>
<sequence>KRRIMKEEKRETRNSLLCTEALSIAISFKIYTSEEFKYLSEVSTSKIMSVIQKSPNTVGSSSLQHLVK</sequence>
<feature type="non-terminal residue" evidence="1">
    <location>
        <position position="1"/>
    </location>
</feature>
<evidence type="ECO:0000313" key="1">
    <source>
        <dbReference type="EMBL" id="CEK82131.1"/>
    </source>
</evidence>
<name>A0A0B7AQ62_9EUPU</name>
<dbReference type="EMBL" id="HACG01035266">
    <property type="protein sequence ID" value="CEK82131.1"/>
    <property type="molecule type" value="Transcribed_RNA"/>
</dbReference>